<gene>
    <name evidence="1" type="ORF">BST12_04200</name>
</gene>
<name>A0A1X0A3L2_MYCAN</name>
<dbReference type="OrthoDB" id="6979651at2"/>
<evidence type="ECO:0000313" key="1">
    <source>
        <dbReference type="EMBL" id="ORA24683.1"/>
    </source>
</evidence>
<keyword evidence="2" id="KW-1185">Reference proteome</keyword>
<evidence type="ECO:0000313" key="2">
    <source>
        <dbReference type="Proteomes" id="UP000192284"/>
    </source>
</evidence>
<dbReference type="RefSeq" id="WP_083111753.1">
    <property type="nucleotide sequence ID" value="NZ_JACKTS010000034.1"/>
</dbReference>
<dbReference type="AlphaFoldDB" id="A0A1X0A3L2"/>
<proteinExistence type="predicted"/>
<protein>
    <recommendedName>
        <fullName evidence="3">Cupin</fullName>
    </recommendedName>
</protein>
<dbReference type="Proteomes" id="UP000192284">
    <property type="component" value="Unassembled WGS sequence"/>
</dbReference>
<reference evidence="1 2" key="1">
    <citation type="submission" date="2017-02" db="EMBL/GenBank/DDBJ databases">
        <title>The new phylogeny of genus Mycobacterium.</title>
        <authorList>
            <person name="Tortoli E."/>
            <person name="Trovato A."/>
            <person name="Cirillo D.M."/>
        </authorList>
    </citation>
    <scope>NUCLEOTIDE SEQUENCE [LARGE SCALE GENOMIC DNA]</scope>
    <source>
        <strain evidence="1 2">DSM 45057</strain>
    </source>
</reference>
<evidence type="ECO:0008006" key="3">
    <source>
        <dbReference type="Google" id="ProtNLM"/>
    </source>
</evidence>
<comment type="caution">
    <text evidence="1">The sequence shown here is derived from an EMBL/GenBank/DDBJ whole genome shotgun (WGS) entry which is preliminary data.</text>
</comment>
<dbReference type="EMBL" id="MVHE01000004">
    <property type="protein sequence ID" value="ORA24683.1"/>
    <property type="molecule type" value="Genomic_DNA"/>
</dbReference>
<organism evidence="1 2">
    <name type="scientific">Mycobacterium angelicum</name>
    <dbReference type="NCBI Taxonomy" id="470074"/>
    <lineage>
        <taxon>Bacteria</taxon>
        <taxon>Bacillati</taxon>
        <taxon>Actinomycetota</taxon>
        <taxon>Actinomycetes</taxon>
        <taxon>Mycobacteriales</taxon>
        <taxon>Mycobacteriaceae</taxon>
        <taxon>Mycobacterium</taxon>
    </lineage>
</organism>
<sequence>MGLNQSVHVIGSREIPSEDLASGARYRAFNAHETLRSLLPHGARFSLAWIEAGEDEIVERKVGFDTILLVFRGEARLLDGRCIAPGDVVTIPANGTYGLIVTARYGLEALVITFARSAANDEGAEGISSLAALIERNEERVRRTSQGAMFRLVDDGTLDDPAKRAAFIRQIRPLSDAFQKTIIARQATCSDHTYEGKFQEHFVDELGHNTLLPAGDSAVAPDPVMSATLSWFTHQMLVRDNAEKAVLVHLVLEAAAEAFFSKASTQEVFRASGAMAYYEAHLEDGQHKDLGAQLLTGLHPLAYRRLHRILEDGWDMFDAMGNRLAELVRLDTDGAA</sequence>
<accession>A0A1X0A3L2</accession>